<evidence type="ECO:0000313" key="2">
    <source>
        <dbReference type="EMBL" id="MFI1718291.1"/>
    </source>
</evidence>
<proteinExistence type="predicted"/>
<evidence type="ECO:0000313" key="3">
    <source>
        <dbReference type="Proteomes" id="UP001611339"/>
    </source>
</evidence>
<feature type="region of interest" description="Disordered" evidence="1">
    <location>
        <begin position="215"/>
        <end position="239"/>
    </location>
</feature>
<accession>A0ABW7UFT5</accession>
<gene>
    <name evidence="2" type="ORF">ACH407_32615</name>
</gene>
<comment type="caution">
    <text evidence="2">The sequence shown here is derived from an EMBL/GenBank/DDBJ whole genome shotgun (WGS) entry which is preliminary data.</text>
</comment>
<organism evidence="2 3">
    <name type="scientific">Streptomyces litmocidini</name>
    <dbReference type="NCBI Taxonomy" id="67318"/>
    <lineage>
        <taxon>Bacteria</taxon>
        <taxon>Bacillati</taxon>
        <taxon>Actinomycetota</taxon>
        <taxon>Actinomycetes</taxon>
        <taxon>Kitasatosporales</taxon>
        <taxon>Streptomycetaceae</taxon>
        <taxon>Streptomyces</taxon>
    </lineage>
</organism>
<name>A0ABW7UFT5_9ACTN</name>
<evidence type="ECO:0008006" key="4">
    <source>
        <dbReference type="Google" id="ProtNLM"/>
    </source>
</evidence>
<reference evidence="2 3" key="1">
    <citation type="submission" date="2024-10" db="EMBL/GenBank/DDBJ databases">
        <title>The Natural Products Discovery Center: Release of the First 8490 Sequenced Strains for Exploring Actinobacteria Biosynthetic Diversity.</title>
        <authorList>
            <person name="Kalkreuter E."/>
            <person name="Kautsar S.A."/>
            <person name="Yang D."/>
            <person name="Bader C.D."/>
            <person name="Teijaro C.N."/>
            <person name="Fluegel L."/>
            <person name="Davis C.M."/>
            <person name="Simpson J.R."/>
            <person name="Lauterbach L."/>
            <person name="Steele A.D."/>
            <person name="Gui C."/>
            <person name="Meng S."/>
            <person name="Li G."/>
            <person name="Viehrig K."/>
            <person name="Ye F."/>
            <person name="Su P."/>
            <person name="Kiefer A.F."/>
            <person name="Nichols A."/>
            <person name="Cepeda A.J."/>
            <person name="Yan W."/>
            <person name="Fan B."/>
            <person name="Jiang Y."/>
            <person name="Adhikari A."/>
            <person name="Zheng C.-J."/>
            <person name="Schuster L."/>
            <person name="Cowan T.M."/>
            <person name="Smanski M.J."/>
            <person name="Chevrette M.G."/>
            <person name="De Carvalho L.P.S."/>
            <person name="Shen B."/>
        </authorList>
    </citation>
    <scope>NUCLEOTIDE SEQUENCE [LARGE SCALE GENOMIC DNA]</scope>
    <source>
        <strain evidence="2 3">NPDC020602</strain>
    </source>
</reference>
<dbReference type="RefSeq" id="WP_398712895.1">
    <property type="nucleotide sequence ID" value="NZ_JBIRUI010000020.1"/>
</dbReference>
<protein>
    <recommendedName>
        <fullName evidence="4">Replication initiation protein</fullName>
    </recommendedName>
</protein>
<dbReference type="EMBL" id="JBIRUI010000020">
    <property type="protein sequence ID" value="MFI1718291.1"/>
    <property type="molecule type" value="Genomic_DNA"/>
</dbReference>
<evidence type="ECO:0000256" key="1">
    <source>
        <dbReference type="SAM" id="MobiDB-lite"/>
    </source>
</evidence>
<keyword evidence="3" id="KW-1185">Reference proteome</keyword>
<feature type="region of interest" description="Disordered" evidence="1">
    <location>
        <begin position="1"/>
        <end position="41"/>
    </location>
</feature>
<dbReference type="Proteomes" id="UP001611339">
    <property type="component" value="Unassembled WGS sequence"/>
</dbReference>
<sequence length="239" mass="27371">MESSLVSTEPQRRRTSPRGAPQPKLPLGDPSDAWNQPLRPVKDLDDVARAYPGRKLTLDSERKPLEFYGPPDEPNAFSMDSLEFFLVIAQFFREALPLRLILLLIACQKAGGRIPLTQDEMAIVLDVARTKVNEALQEVMSHGIVFRVKRGVYQFNPPYSYRVAEFIPGTETVEARYVRVDQHETIAKIRSDEALPDLVRFPSLERMRQEIEQMREERAKIRAARRAERAQQKEKGTGQ</sequence>